<keyword evidence="3 6" id="KW-0808">Transferase</keyword>
<evidence type="ECO:0000256" key="4">
    <source>
        <dbReference type="ARBA" id="ARBA00022691"/>
    </source>
</evidence>
<evidence type="ECO:0000256" key="1">
    <source>
        <dbReference type="ARBA" id="ARBA00012162"/>
    </source>
</evidence>
<proteinExistence type="inferred from homology"/>
<keyword evidence="9" id="KW-1185">Reference proteome</keyword>
<dbReference type="EMBL" id="JAUSUD010000008">
    <property type="protein sequence ID" value="MDQ0230816.1"/>
    <property type="molecule type" value="Genomic_DNA"/>
</dbReference>
<sequence>MIGSVYLVGAGPGDCELITVKGQEAIKQAEVILYDRLVNPKLLTYASPNCEFIYCGKLPTRHYMKQEEINSMLIEKAREGKMVVRLKGGDPSIFGRVGEEAAALANHNIPYTIVPGITSGIAAPLYAGIPVTHRDYAGSFAMVTAHDKSKNGMPNIDWEGLVRGVQTVAFYMAMKNLQHICENLINHGKSPNTPVIVIRWGTWSRQESVVGTLATISEKVKKENITNPAITLVGEVVATREKLKWFEKKPLFGKQVVAIRGSEDNRDDIVALEAHGADVIEFPKWKNSERYIDNEIMKKLETYERILFMTTGAVTAFFSLLKRYQIDLRTIKAKLFCKSKTAIHMLEQIGLFAHLEYNMKNNGRLLLVGPKHLTEPIWMLDYHYGCYDYADVYQRVIDERHIPIVKRQLEDANPGAILFSSKASVLFFIKSVGKYGLSDLLQRQHIEYLCINKETKDTAKNHGLNARLITDWFTPQIPNKNDLIMTSI</sequence>
<dbReference type="CDD" id="cd11642">
    <property type="entry name" value="SUMT"/>
    <property type="match status" value="1"/>
</dbReference>
<dbReference type="Proteomes" id="UP001234495">
    <property type="component" value="Unassembled WGS sequence"/>
</dbReference>
<dbReference type="SUPFAM" id="SSF69618">
    <property type="entry name" value="HemD-like"/>
    <property type="match status" value="1"/>
</dbReference>
<dbReference type="PROSITE" id="PS00840">
    <property type="entry name" value="SUMT_2"/>
    <property type="match status" value="1"/>
</dbReference>
<evidence type="ECO:0000313" key="8">
    <source>
        <dbReference type="EMBL" id="MDQ0230816.1"/>
    </source>
</evidence>
<evidence type="ECO:0000256" key="5">
    <source>
        <dbReference type="ARBA" id="ARBA00023244"/>
    </source>
</evidence>
<dbReference type="PROSITE" id="PS00839">
    <property type="entry name" value="SUMT_1"/>
    <property type="match status" value="1"/>
</dbReference>
<protein>
    <recommendedName>
        <fullName evidence="1">uroporphyrinogen-III C-methyltransferase</fullName>
        <ecNumber evidence="1">2.1.1.107</ecNumber>
    </recommendedName>
</protein>
<evidence type="ECO:0000256" key="6">
    <source>
        <dbReference type="RuleBase" id="RU003960"/>
    </source>
</evidence>
<accession>A0ABT9ZEX0</accession>
<evidence type="ECO:0000259" key="7">
    <source>
        <dbReference type="Pfam" id="PF00590"/>
    </source>
</evidence>
<dbReference type="Pfam" id="PF00590">
    <property type="entry name" value="TP_methylase"/>
    <property type="match status" value="1"/>
</dbReference>
<evidence type="ECO:0000256" key="3">
    <source>
        <dbReference type="ARBA" id="ARBA00022679"/>
    </source>
</evidence>
<dbReference type="GO" id="GO:0032259">
    <property type="term" value="P:methylation"/>
    <property type="evidence" value="ECO:0007669"/>
    <property type="project" value="UniProtKB-KW"/>
</dbReference>
<comment type="similarity">
    <text evidence="6">Belongs to the precorrin methyltransferase family.</text>
</comment>
<dbReference type="PANTHER" id="PTHR45790">
    <property type="entry name" value="SIROHEME SYNTHASE-RELATED"/>
    <property type="match status" value="1"/>
</dbReference>
<dbReference type="InterPro" id="IPR035996">
    <property type="entry name" value="4pyrrol_Methylase_sf"/>
</dbReference>
<dbReference type="GO" id="GO:0004851">
    <property type="term" value="F:uroporphyrin-III C-methyltransferase activity"/>
    <property type="evidence" value="ECO:0007669"/>
    <property type="project" value="UniProtKB-EC"/>
</dbReference>
<name>A0ABT9ZEX0_9BACI</name>
<dbReference type="EC" id="2.1.1.107" evidence="1"/>
<dbReference type="NCBIfam" id="TIGR01469">
    <property type="entry name" value="cobA_cysG_Cterm"/>
    <property type="match status" value="1"/>
</dbReference>
<dbReference type="NCBIfam" id="NF004790">
    <property type="entry name" value="PRK06136.1"/>
    <property type="match status" value="1"/>
</dbReference>
<comment type="caution">
    <text evidence="8">The sequence shown here is derived from an EMBL/GenBank/DDBJ whole genome shotgun (WGS) entry which is preliminary data.</text>
</comment>
<dbReference type="Gene3D" id="3.30.950.10">
    <property type="entry name" value="Methyltransferase, Cobalt-precorrin-4 Transmethylase, Domain 2"/>
    <property type="match status" value="1"/>
</dbReference>
<dbReference type="GO" id="GO:0004852">
    <property type="term" value="F:uroporphyrinogen-III synthase activity"/>
    <property type="evidence" value="ECO:0007669"/>
    <property type="project" value="UniProtKB-EC"/>
</dbReference>
<evidence type="ECO:0000313" key="9">
    <source>
        <dbReference type="Proteomes" id="UP001234495"/>
    </source>
</evidence>
<dbReference type="SUPFAM" id="SSF53790">
    <property type="entry name" value="Tetrapyrrole methylase"/>
    <property type="match status" value="1"/>
</dbReference>
<organism evidence="8 9">
    <name type="scientific">Metabacillus malikii</name>
    <dbReference type="NCBI Taxonomy" id="1504265"/>
    <lineage>
        <taxon>Bacteria</taxon>
        <taxon>Bacillati</taxon>
        <taxon>Bacillota</taxon>
        <taxon>Bacilli</taxon>
        <taxon>Bacillales</taxon>
        <taxon>Bacillaceae</taxon>
        <taxon>Metabacillus</taxon>
    </lineage>
</organism>
<keyword evidence="4" id="KW-0949">S-adenosyl-L-methionine</keyword>
<dbReference type="InterPro" id="IPR003043">
    <property type="entry name" value="Uropor_MeTrfase_CS"/>
</dbReference>
<evidence type="ECO:0000256" key="2">
    <source>
        <dbReference type="ARBA" id="ARBA00022603"/>
    </source>
</evidence>
<keyword evidence="8" id="KW-0456">Lyase</keyword>
<dbReference type="RefSeq" id="WP_307340803.1">
    <property type="nucleotide sequence ID" value="NZ_JAUSUD010000008.1"/>
</dbReference>
<dbReference type="InterPro" id="IPR014776">
    <property type="entry name" value="4pyrrole_Mease_sub2"/>
</dbReference>
<reference evidence="8 9" key="1">
    <citation type="submission" date="2023-07" db="EMBL/GenBank/DDBJ databases">
        <title>Genomic Encyclopedia of Type Strains, Phase IV (KMG-IV): sequencing the most valuable type-strain genomes for metagenomic binning, comparative biology and taxonomic classification.</title>
        <authorList>
            <person name="Goeker M."/>
        </authorList>
    </citation>
    <scope>NUCLEOTIDE SEQUENCE [LARGE SCALE GENOMIC DNA]</scope>
    <source>
        <strain evidence="8 9">DSM 29005</strain>
    </source>
</reference>
<feature type="domain" description="Tetrapyrrole methylase" evidence="7">
    <location>
        <begin position="5"/>
        <end position="216"/>
    </location>
</feature>
<dbReference type="InterPro" id="IPR014777">
    <property type="entry name" value="4pyrrole_Mease_sub1"/>
</dbReference>
<dbReference type="Gene3D" id="3.40.1010.10">
    <property type="entry name" value="Cobalt-precorrin-4 Transmethylase, Domain 1"/>
    <property type="match status" value="1"/>
</dbReference>
<dbReference type="InterPro" id="IPR050161">
    <property type="entry name" value="Siro_Cobalamin_biosynth"/>
</dbReference>
<dbReference type="InterPro" id="IPR006366">
    <property type="entry name" value="CobA/CysG_C"/>
</dbReference>
<dbReference type="PANTHER" id="PTHR45790:SF3">
    <property type="entry name" value="S-ADENOSYL-L-METHIONINE-DEPENDENT UROPORPHYRINOGEN III METHYLTRANSFERASE, CHLOROPLASTIC"/>
    <property type="match status" value="1"/>
</dbReference>
<dbReference type="InterPro" id="IPR036108">
    <property type="entry name" value="4pyrrol_syn_uPrphyn_synt_sf"/>
</dbReference>
<dbReference type="InterPro" id="IPR000878">
    <property type="entry name" value="4pyrrol_Mease"/>
</dbReference>
<gene>
    <name evidence="8" type="ORF">J2S19_002073</name>
</gene>
<keyword evidence="5" id="KW-0627">Porphyrin biosynthesis</keyword>
<keyword evidence="2 6" id="KW-0489">Methyltransferase</keyword>
<dbReference type="Gene3D" id="3.40.50.10090">
    <property type="match status" value="2"/>
</dbReference>